<reference evidence="2 3" key="1">
    <citation type="submission" date="2024-09" db="EMBL/GenBank/DDBJ databases">
        <authorList>
            <person name="Sun Q."/>
            <person name="Mori K."/>
        </authorList>
    </citation>
    <scope>NUCLEOTIDE SEQUENCE [LARGE SCALE GENOMIC DNA]</scope>
    <source>
        <strain evidence="2 3">JCM 3143</strain>
    </source>
</reference>
<proteinExistence type="predicted"/>
<comment type="caution">
    <text evidence="2">The sequence shown here is derived from an EMBL/GenBank/DDBJ whole genome shotgun (WGS) entry which is preliminary data.</text>
</comment>
<keyword evidence="3" id="KW-1185">Reference proteome</keyword>
<keyword evidence="1" id="KW-0732">Signal</keyword>
<sequence length="375" mass="39727">MNKALTIGLATALAVLSATTPARADDEPTGDGLAGFWRQPVCRTVTGDGSVTYTRNDGRTIAPTSQVLRPVVYTTGVVALDRPNELLAMSNNQLLSSKDAGCTWTAAGEVSGSQIELVPARGGRAYAWDREGNLTLAMPEGVTPLTSPAGELTGLGVDRFRGDRLRAADGSGRLYDSRDGGRTWRPIGVPAWPQSDLLMAYTAVFDPYDLDHVVLGASNTGARVTFDGGRTWRTSTGLSATGGKVNVFSAAISPAAPNVVYAMGLDIAESEAGAPSGGRHIYRSYDGGRRFTRVVDQGGEVTIPNGPLLAPHPTDPGVLYFDFGTGWSGIGTDIYRYDSRLNRVTVHHNSYDRVTSIAFNPSNPGVMYLGVAEEV</sequence>
<dbReference type="Proteomes" id="UP001589532">
    <property type="component" value="Unassembled WGS sequence"/>
</dbReference>
<evidence type="ECO:0000313" key="3">
    <source>
        <dbReference type="Proteomes" id="UP001589532"/>
    </source>
</evidence>
<gene>
    <name evidence="2" type="ORF">ACFFSA_26015</name>
</gene>
<dbReference type="EMBL" id="JBHMBW010000023">
    <property type="protein sequence ID" value="MFB9626557.1"/>
    <property type="molecule type" value="Genomic_DNA"/>
</dbReference>
<protein>
    <recommendedName>
        <fullName evidence="4">Dispase autolysis-inducing protein</fullName>
    </recommendedName>
</protein>
<evidence type="ECO:0000313" key="2">
    <source>
        <dbReference type="EMBL" id="MFB9626557.1"/>
    </source>
</evidence>
<organism evidence="2 3">
    <name type="scientific">Nonomuraea helvata</name>
    <dbReference type="NCBI Taxonomy" id="37484"/>
    <lineage>
        <taxon>Bacteria</taxon>
        <taxon>Bacillati</taxon>
        <taxon>Actinomycetota</taxon>
        <taxon>Actinomycetes</taxon>
        <taxon>Streptosporangiales</taxon>
        <taxon>Streptosporangiaceae</taxon>
        <taxon>Nonomuraea</taxon>
    </lineage>
</organism>
<dbReference type="Gene3D" id="2.130.10.10">
    <property type="entry name" value="YVTN repeat-like/Quinoprotein amine dehydrogenase"/>
    <property type="match status" value="1"/>
</dbReference>
<accession>A0ABV5S4H2</accession>
<feature type="chain" id="PRO_5046633489" description="Dispase autolysis-inducing protein" evidence="1">
    <location>
        <begin position="25"/>
        <end position="375"/>
    </location>
</feature>
<evidence type="ECO:0000256" key="1">
    <source>
        <dbReference type="SAM" id="SignalP"/>
    </source>
</evidence>
<dbReference type="InterPro" id="IPR015943">
    <property type="entry name" value="WD40/YVTN_repeat-like_dom_sf"/>
</dbReference>
<dbReference type="CDD" id="cd15482">
    <property type="entry name" value="Sialidase_non-viral"/>
    <property type="match status" value="1"/>
</dbReference>
<feature type="signal peptide" evidence="1">
    <location>
        <begin position="1"/>
        <end position="24"/>
    </location>
</feature>
<dbReference type="SUPFAM" id="SSF110296">
    <property type="entry name" value="Oligoxyloglucan reducing end-specific cellobiohydrolase"/>
    <property type="match status" value="2"/>
</dbReference>
<evidence type="ECO:0008006" key="4">
    <source>
        <dbReference type="Google" id="ProtNLM"/>
    </source>
</evidence>
<name>A0ABV5S4H2_9ACTN</name>
<dbReference type="RefSeq" id="WP_345000975.1">
    <property type="nucleotide sequence ID" value="NZ_BAAAXV010000009.1"/>
</dbReference>